<organism evidence="2 3">
    <name type="scientific">Aquirufa rosea</name>
    <dbReference type="NCBI Taxonomy" id="2509241"/>
    <lineage>
        <taxon>Bacteria</taxon>
        <taxon>Pseudomonadati</taxon>
        <taxon>Bacteroidota</taxon>
        <taxon>Cytophagia</taxon>
        <taxon>Cytophagales</taxon>
        <taxon>Flectobacillaceae</taxon>
        <taxon>Aquirufa</taxon>
    </lineage>
</organism>
<feature type="signal peptide" evidence="1">
    <location>
        <begin position="1"/>
        <end position="26"/>
    </location>
</feature>
<keyword evidence="3" id="KW-1185">Reference proteome</keyword>
<proteinExistence type="predicted"/>
<evidence type="ECO:0000313" key="2">
    <source>
        <dbReference type="EMBL" id="RXK47128.1"/>
    </source>
</evidence>
<dbReference type="Proteomes" id="UP000289455">
    <property type="component" value="Unassembled WGS sequence"/>
</dbReference>
<dbReference type="InterPro" id="IPR013783">
    <property type="entry name" value="Ig-like_fold"/>
</dbReference>
<dbReference type="OrthoDB" id="1123245at2"/>
<dbReference type="NCBIfam" id="TIGR04131">
    <property type="entry name" value="Bac_Flav_CTERM"/>
    <property type="match status" value="1"/>
</dbReference>
<dbReference type="AlphaFoldDB" id="A0A4Q1BXK1"/>
<evidence type="ECO:0000313" key="3">
    <source>
        <dbReference type="Proteomes" id="UP000289455"/>
    </source>
</evidence>
<name>A0A4Q1BXK1_9BACT</name>
<dbReference type="Pfam" id="PF13585">
    <property type="entry name" value="CHU_C"/>
    <property type="match status" value="1"/>
</dbReference>
<sequence>MSAKNYSKYFLAFLLSFLGVVFQAHSTHLKGGEITVKRISNVSLTYEFTLTTYTEDNRANQDQTDVNFCFGDGSGIFKAKRLLPIVNLGNGTLKNTYKIEYTYPAPALFYKVSVAIPNRNDGVRNITRSVEVPFYVETIFSINSGLGQNSTPLLLNPAVDLTAVVGQPFIHNPNAVDAEGDSLAYRLTVSRYGDYETCNPNSRGITAPNFRQPNEVSTTASSFTINSLNGDLIWDSPQELGLYNCAFIVEEWRNGVKISETVRDMQIEVKDLDNKGPKINVPADVCVQAGALIRETITATDAPSKTGRLDPVTITSLGNVYPIDTTYAVKQPFATFISSPRQTGTATGTFTWQTACQHIRKETYDIFFKAEDNPPITVGGGVKLVDSKIWKIKIIAPSIKNLVARIQPTKGSALLTWSPYACSLPGAKIIVFRKQAACAPVVNKSCETGMQLPGFTEIARLNASEVQYEDTNKGAGLMKNANYIYVLVVVFTNSSGQTDYSPMSNSSCAFIPSSAPLMTNVSIQKTDAVGGEILVRWTRPLNLDTSLYKGPYQYQVMRAEGNGSTNFVAVGNPIPASVIVARNDTSYVDKGIATDSKVYRYRTDFYYTVNGQFRLLDSPSPAAQVQLFAQPTVRANRLAWSADVPWLNDFQVHRVYRETSRGSGKFNQISEVSVGGPTTYTFTDQGTDFFTRDGKFDVTLSPDSTYCYYVETLGSYGEGFPAMTLINASKIVCLKPQSDVNPCAPKLTLSAPDCAALDGSLNCNFTSFTNQLTWQPTLTGTCDQSIASYRIYYAASPAGPFTRIAEVNDLKYMHQKRDSFIGSYYVTAVSQLGKESPKSETLNQDNCPSFELPNLFSPNGDLKNDVWLPLRCPRFVKTVVCKIVDRYGQLVYEYNGTGADFGWNGKDASGKDMAVGTYFYTVDVSFDVNDPSLKTKSLKGWVELVR</sequence>
<dbReference type="Gene3D" id="2.60.40.10">
    <property type="entry name" value="Immunoglobulins"/>
    <property type="match status" value="2"/>
</dbReference>
<protein>
    <submittedName>
        <fullName evidence="2">Gliding motility-associated C-terminal domain-containing protein</fullName>
    </submittedName>
</protein>
<feature type="chain" id="PRO_5020898339" evidence="1">
    <location>
        <begin position="27"/>
        <end position="946"/>
    </location>
</feature>
<dbReference type="EMBL" id="SDHY01000007">
    <property type="protein sequence ID" value="RXK47128.1"/>
    <property type="molecule type" value="Genomic_DNA"/>
</dbReference>
<dbReference type="Gene3D" id="2.60.40.4070">
    <property type="match status" value="1"/>
</dbReference>
<keyword evidence="1" id="KW-0732">Signal</keyword>
<dbReference type="InterPro" id="IPR026341">
    <property type="entry name" value="T9SS_type_B"/>
</dbReference>
<reference evidence="2 3" key="1">
    <citation type="submission" date="2019-01" db="EMBL/GenBank/DDBJ databases">
        <title>Cytophagaceae bacterium strain CAR-16.</title>
        <authorList>
            <person name="Chen W.-M."/>
        </authorList>
    </citation>
    <scope>NUCLEOTIDE SEQUENCE [LARGE SCALE GENOMIC DNA]</scope>
    <source>
        <strain evidence="2 3">CAR-16</strain>
    </source>
</reference>
<gene>
    <name evidence="2" type="ORF">ESB04_11050</name>
</gene>
<accession>A0A4Q1BXK1</accession>
<evidence type="ECO:0000256" key="1">
    <source>
        <dbReference type="SAM" id="SignalP"/>
    </source>
</evidence>
<comment type="caution">
    <text evidence="2">The sequence shown here is derived from an EMBL/GenBank/DDBJ whole genome shotgun (WGS) entry which is preliminary data.</text>
</comment>
<dbReference type="RefSeq" id="WP_129027811.1">
    <property type="nucleotide sequence ID" value="NZ_SDHY01000007.1"/>
</dbReference>